<evidence type="ECO:0000256" key="1">
    <source>
        <dbReference type="SAM" id="SignalP"/>
    </source>
</evidence>
<name>A0A6A5R9J3_9PLEO</name>
<dbReference type="OrthoDB" id="3638982at2759"/>
<organism evidence="2 3">
    <name type="scientific">Didymella exigua CBS 183.55</name>
    <dbReference type="NCBI Taxonomy" id="1150837"/>
    <lineage>
        <taxon>Eukaryota</taxon>
        <taxon>Fungi</taxon>
        <taxon>Dikarya</taxon>
        <taxon>Ascomycota</taxon>
        <taxon>Pezizomycotina</taxon>
        <taxon>Dothideomycetes</taxon>
        <taxon>Pleosporomycetidae</taxon>
        <taxon>Pleosporales</taxon>
        <taxon>Pleosporineae</taxon>
        <taxon>Didymellaceae</taxon>
        <taxon>Didymella</taxon>
    </lineage>
</organism>
<dbReference type="AlphaFoldDB" id="A0A6A5R9J3"/>
<keyword evidence="1" id="KW-0732">Signal</keyword>
<proteinExistence type="predicted"/>
<reference evidence="2" key="1">
    <citation type="journal article" date="2020" name="Stud. Mycol.">
        <title>101 Dothideomycetes genomes: a test case for predicting lifestyles and emergence of pathogens.</title>
        <authorList>
            <person name="Haridas S."/>
            <person name="Albert R."/>
            <person name="Binder M."/>
            <person name="Bloem J."/>
            <person name="Labutti K."/>
            <person name="Salamov A."/>
            <person name="Andreopoulos B."/>
            <person name="Baker S."/>
            <person name="Barry K."/>
            <person name="Bills G."/>
            <person name="Bluhm B."/>
            <person name="Cannon C."/>
            <person name="Castanera R."/>
            <person name="Culley D."/>
            <person name="Daum C."/>
            <person name="Ezra D."/>
            <person name="Gonzalez J."/>
            <person name="Henrissat B."/>
            <person name="Kuo A."/>
            <person name="Liang C."/>
            <person name="Lipzen A."/>
            <person name="Lutzoni F."/>
            <person name="Magnuson J."/>
            <person name="Mondo S."/>
            <person name="Nolan M."/>
            <person name="Ohm R."/>
            <person name="Pangilinan J."/>
            <person name="Park H.-J."/>
            <person name="Ramirez L."/>
            <person name="Alfaro M."/>
            <person name="Sun H."/>
            <person name="Tritt A."/>
            <person name="Yoshinaga Y."/>
            <person name="Zwiers L.-H."/>
            <person name="Turgeon B."/>
            <person name="Goodwin S."/>
            <person name="Spatafora J."/>
            <person name="Crous P."/>
            <person name="Grigoriev I."/>
        </authorList>
    </citation>
    <scope>NUCLEOTIDE SEQUENCE</scope>
    <source>
        <strain evidence="2">CBS 183.55</strain>
    </source>
</reference>
<feature type="signal peptide" evidence="1">
    <location>
        <begin position="1"/>
        <end position="17"/>
    </location>
</feature>
<evidence type="ECO:0008006" key="4">
    <source>
        <dbReference type="Google" id="ProtNLM"/>
    </source>
</evidence>
<evidence type="ECO:0000313" key="3">
    <source>
        <dbReference type="Proteomes" id="UP000800082"/>
    </source>
</evidence>
<feature type="chain" id="PRO_5025498440" description="Cell wall protein" evidence="1">
    <location>
        <begin position="18"/>
        <end position="173"/>
    </location>
</feature>
<protein>
    <recommendedName>
        <fullName evidence="4">Cell wall protein</fullName>
    </recommendedName>
</protein>
<dbReference type="EMBL" id="ML979000">
    <property type="protein sequence ID" value="KAF1923868.1"/>
    <property type="molecule type" value="Genomic_DNA"/>
</dbReference>
<dbReference type="GeneID" id="54351725"/>
<dbReference type="Proteomes" id="UP000800082">
    <property type="component" value="Unassembled WGS sequence"/>
</dbReference>
<sequence length="173" mass="18763">MLFRLLTLLFAASGAYALPKALRREAQANSSCDALKYSHLIGSIQETMFIQKQELQGLQTLLSLSTNTGSLTAPTNGTQSDFQLNQISIVSAELKAIAIRERSQILADELSSPSAKGLAMVAQSQAAVMIDMQSLKEGREGDTKMLESLVRRVKDAMIQEEKNLNVADGECGK</sequence>
<gene>
    <name evidence="2" type="ORF">M421DRAFT_425366</name>
</gene>
<dbReference type="RefSeq" id="XP_033444121.1">
    <property type="nucleotide sequence ID" value="XM_033594057.1"/>
</dbReference>
<accession>A0A6A5R9J3</accession>
<keyword evidence="3" id="KW-1185">Reference proteome</keyword>
<evidence type="ECO:0000313" key="2">
    <source>
        <dbReference type="EMBL" id="KAF1923868.1"/>
    </source>
</evidence>